<organism evidence="9">
    <name type="scientific">freshwater metagenome</name>
    <dbReference type="NCBI Taxonomy" id="449393"/>
    <lineage>
        <taxon>unclassified sequences</taxon>
        <taxon>metagenomes</taxon>
        <taxon>ecological metagenomes</taxon>
    </lineage>
</organism>
<dbReference type="AlphaFoldDB" id="A0A6J7F9P1"/>
<dbReference type="SUPFAM" id="SSF52540">
    <property type="entry name" value="P-loop containing nucleoside triphosphate hydrolases"/>
    <property type="match status" value="1"/>
</dbReference>
<evidence type="ECO:0000256" key="1">
    <source>
        <dbReference type="ARBA" id="ARBA00004496"/>
    </source>
</evidence>
<protein>
    <submittedName>
        <fullName evidence="9">Unannotated protein</fullName>
    </submittedName>
</protein>
<accession>A0A6J7F9P1</accession>
<dbReference type="Gene3D" id="3.40.50.300">
    <property type="entry name" value="P-loop containing nucleotide triphosphate hydrolases"/>
    <property type="match status" value="1"/>
</dbReference>
<keyword evidence="7" id="KW-0175">Coiled coil</keyword>
<keyword evidence="3" id="KW-0479">Metal-binding</keyword>
<dbReference type="InterPro" id="IPR016496">
    <property type="entry name" value="GTPase_HflX"/>
</dbReference>
<dbReference type="InterPro" id="IPR032305">
    <property type="entry name" value="GTP-bd_M"/>
</dbReference>
<dbReference type="CDD" id="cd01878">
    <property type="entry name" value="HflX"/>
    <property type="match status" value="1"/>
</dbReference>
<feature type="coiled-coil region" evidence="7">
    <location>
        <begin position="216"/>
        <end position="243"/>
    </location>
</feature>
<dbReference type="GO" id="GO:0005737">
    <property type="term" value="C:cytoplasm"/>
    <property type="evidence" value="ECO:0007669"/>
    <property type="project" value="UniProtKB-SubCell"/>
</dbReference>
<dbReference type="PRINTS" id="PR00326">
    <property type="entry name" value="GTP1OBG"/>
</dbReference>
<dbReference type="Pfam" id="PF13167">
    <property type="entry name" value="GTP-bdg_N"/>
    <property type="match status" value="1"/>
</dbReference>
<dbReference type="PANTHER" id="PTHR10229">
    <property type="entry name" value="GTP-BINDING PROTEIN HFLX"/>
    <property type="match status" value="1"/>
</dbReference>
<dbReference type="InterPro" id="IPR027417">
    <property type="entry name" value="P-loop_NTPase"/>
</dbReference>
<dbReference type="PIRSF" id="PIRSF006809">
    <property type="entry name" value="GTP-binding_hflX_prd"/>
    <property type="match status" value="1"/>
</dbReference>
<evidence type="ECO:0000259" key="8">
    <source>
        <dbReference type="PROSITE" id="PS51705"/>
    </source>
</evidence>
<sequence length="468" mass="51099">MTKTIYNPDDPRGISSGELELEDRASLRRVAGFSTELEDISEAEYRQVQLEKVVLAGVWTQGTLEQAERSMRELAALAETAGSEVLDSIVQRKDHPDPSTYLGSGKVQELREIVVASKADTVIVDGELSPGQLRKLEDILKVKVVDRTWLILDIFAQHARSREGKAQVGLAQFQYLMPRLRGWGEALSRQAGGAGGAAGGGVGTRGPGETKIETDRRRIRDSMSKLRRELKEMEKSRTTQRAARKRAQVPAVAIAGYTNAGKSSVLNRMTGAGVLVQNALFATLDPTIRKTKTPSGREYTVADTVGFVRHLPHQLVEAFRSTLDEVKDADLILHVVDGSDEAPFEQISAVRSVLNDIDAGGVLELIVINKADIADQDVVNQILRSEPTAIVVSAITGEGFDELALAIEAALPQWMLEVDVVVPYSRGDLISRVHELGDVIELDHIETGSHLKARVPKHLAFELQQASV</sequence>
<dbReference type="InterPro" id="IPR025121">
    <property type="entry name" value="GTPase_HflX_N"/>
</dbReference>
<dbReference type="Pfam" id="PF01926">
    <property type="entry name" value="MMR_HSR1"/>
    <property type="match status" value="1"/>
</dbReference>
<feature type="domain" description="Hflx-type G" evidence="8">
    <location>
        <begin position="250"/>
        <end position="415"/>
    </location>
</feature>
<evidence type="ECO:0000256" key="5">
    <source>
        <dbReference type="ARBA" id="ARBA00022842"/>
    </source>
</evidence>
<dbReference type="GO" id="GO:0043022">
    <property type="term" value="F:ribosome binding"/>
    <property type="evidence" value="ECO:0007669"/>
    <property type="project" value="TreeGrafter"/>
</dbReference>
<dbReference type="EMBL" id="CAFBMC010000010">
    <property type="protein sequence ID" value="CAB4890518.1"/>
    <property type="molecule type" value="Genomic_DNA"/>
</dbReference>
<name>A0A6J7F9P1_9ZZZZ</name>
<dbReference type="Pfam" id="PF16360">
    <property type="entry name" value="GTP-bdg_M"/>
    <property type="match status" value="1"/>
</dbReference>
<dbReference type="FunFam" id="3.40.50.11060:FF:000001">
    <property type="entry name" value="GTPase HflX"/>
    <property type="match status" value="1"/>
</dbReference>
<dbReference type="GO" id="GO:0005525">
    <property type="term" value="F:GTP binding"/>
    <property type="evidence" value="ECO:0007669"/>
    <property type="project" value="UniProtKB-KW"/>
</dbReference>
<evidence type="ECO:0000256" key="4">
    <source>
        <dbReference type="ARBA" id="ARBA00022741"/>
    </source>
</evidence>
<gene>
    <name evidence="9" type="ORF">UFOPK3495_00324</name>
</gene>
<keyword evidence="4" id="KW-0547">Nucleotide-binding</keyword>
<evidence type="ECO:0000256" key="7">
    <source>
        <dbReference type="SAM" id="Coils"/>
    </source>
</evidence>
<keyword evidence="6" id="KW-0342">GTP-binding</keyword>
<dbReference type="PANTHER" id="PTHR10229:SF0">
    <property type="entry name" value="GTP-BINDING PROTEIN 6-RELATED"/>
    <property type="match status" value="1"/>
</dbReference>
<dbReference type="Gene3D" id="3.40.50.11060">
    <property type="entry name" value="GTPase HflX, N-terminal domain"/>
    <property type="match status" value="1"/>
</dbReference>
<evidence type="ECO:0000256" key="3">
    <source>
        <dbReference type="ARBA" id="ARBA00022723"/>
    </source>
</evidence>
<evidence type="ECO:0000313" key="9">
    <source>
        <dbReference type="EMBL" id="CAB4890518.1"/>
    </source>
</evidence>
<evidence type="ECO:0000256" key="6">
    <source>
        <dbReference type="ARBA" id="ARBA00023134"/>
    </source>
</evidence>
<dbReference type="HAMAP" id="MF_00900">
    <property type="entry name" value="GTPase_HflX"/>
    <property type="match status" value="1"/>
</dbReference>
<keyword evidence="5" id="KW-0460">Magnesium</keyword>
<keyword evidence="2" id="KW-0963">Cytoplasm</keyword>
<evidence type="ECO:0000256" key="2">
    <source>
        <dbReference type="ARBA" id="ARBA00022490"/>
    </source>
</evidence>
<dbReference type="NCBIfam" id="TIGR03156">
    <property type="entry name" value="GTP_HflX"/>
    <property type="match status" value="1"/>
</dbReference>
<dbReference type="InterPro" id="IPR006073">
    <property type="entry name" value="GTP-bd"/>
</dbReference>
<dbReference type="PROSITE" id="PS51705">
    <property type="entry name" value="G_HFLX"/>
    <property type="match status" value="1"/>
</dbReference>
<dbReference type="Gene3D" id="6.10.250.2860">
    <property type="match status" value="1"/>
</dbReference>
<reference evidence="9" key="1">
    <citation type="submission" date="2020-05" db="EMBL/GenBank/DDBJ databases">
        <authorList>
            <person name="Chiriac C."/>
            <person name="Salcher M."/>
            <person name="Ghai R."/>
            <person name="Kavagutti S V."/>
        </authorList>
    </citation>
    <scope>NUCLEOTIDE SEQUENCE</scope>
</reference>
<comment type="subcellular location">
    <subcellularLocation>
        <location evidence="1">Cytoplasm</location>
    </subcellularLocation>
</comment>
<dbReference type="GO" id="GO:0046872">
    <property type="term" value="F:metal ion binding"/>
    <property type="evidence" value="ECO:0007669"/>
    <property type="project" value="UniProtKB-KW"/>
</dbReference>
<dbReference type="InterPro" id="IPR030394">
    <property type="entry name" value="G_HFLX_dom"/>
</dbReference>
<dbReference type="Pfam" id="PF19275">
    <property type="entry name" value="HflX_C"/>
    <property type="match status" value="1"/>
</dbReference>
<dbReference type="InterPro" id="IPR042108">
    <property type="entry name" value="GTPase_HflX_N_sf"/>
</dbReference>
<proteinExistence type="inferred from homology"/>
<dbReference type="InterPro" id="IPR045498">
    <property type="entry name" value="HflX_C"/>
</dbReference>